<sequence length="320" mass="36632">MKANTQAAQPVPGRKAGTNRFWFVFKQQKLLYLMSMPFVAWVIVFQYVPLWGWTIAFQNYKPARSFFEQEWVGLKHFRELLQDERFYLALKNTLAMSVMGLIVGFTVPILFAVLLNELRWKKFKSLTQTISYLPHFVSWVVVAGLVYKMLSLEDGGLNQLLMWLGAIDQPIQFMAKGEWFWGIVVLSDLWKEMGWNSIIFLAAISAVDPHLYEAAKVDGAGRWRQIWHVTLPGIRAVIIVLLILSIGNLISIGFEKQYLLGNHLVVDYAEVLDLYALKYGLQLSRFSFGTAIGIFNSMVALLLVFTANALFKRYSNESVV</sequence>
<organism evidence="8 9">
    <name type="scientific">Xylanibacillus composti</name>
    <dbReference type="NCBI Taxonomy" id="1572762"/>
    <lineage>
        <taxon>Bacteria</taxon>
        <taxon>Bacillati</taxon>
        <taxon>Bacillota</taxon>
        <taxon>Bacilli</taxon>
        <taxon>Bacillales</taxon>
        <taxon>Paenibacillaceae</taxon>
        <taxon>Xylanibacillus</taxon>
    </lineage>
</organism>
<comment type="similarity">
    <text evidence="6">Belongs to the binding-protein-dependent transport system permease family.</text>
</comment>
<evidence type="ECO:0000256" key="2">
    <source>
        <dbReference type="ARBA" id="ARBA00022448"/>
    </source>
</evidence>
<dbReference type="GO" id="GO:0055085">
    <property type="term" value="P:transmembrane transport"/>
    <property type="evidence" value="ECO:0007669"/>
    <property type="project" value="InterPro"/>
</dbReference>
<dbReference type="PANTHER" id="PTHR43496">
    <property type="entry name" value="PROTEIN LPLB"/>
    <property type="match status" value="1"/>
</dbReference>
<dbReference type="AlphaFoldDB" id="A0A8J4M404"/>
<proteinExistence type="inferred from homology"/>
<keyword evidence="3 6" id="KW-0812">Transmembrane</keyword>
<dbReference type="CDD" id="cd06261">
    <property type="entry name" value="TM_PBP2"/>
    <property type="match status" value="1"/>
</dbReference>
<protein>
    <submittedName>
        <fullName evidence="8">Sugar ABC transporter permease</fullName>
    </submittedName>
</protein>
<evidence type="ECO:0000259" key="7">
    <source>
        <dbReference type="PROSITE" id="PS50928"/>
    </source>
</evidence>
<feature type="transmembrane region" description="Helical" evidence="6">
    <location>
        <begin position="233"/>
        <end position="254"/>
    </location>
</feature>
<dbReference type="Proteomes" id="UP000677918">
    <property type="component" value="Unassembled WGS sequence"/>
</dbReference>
<evidence type="ECO:0000313" key="8">
    <source>
        <dbReference type="EMBL" id="GIQ70610.1"/>
    </source>
</evidence>
<feature type="transmembrane region" description="Helical" evidence="6">
    <location>
        <begin position="30"/>
        <end position="48"/>
    </location>
</feature>
<evidence type="ECO:0000256" key="6">
    <source>
        <dbReference type="RuleBase" id="RU363032"/>
    </source>
</evidence>
<evidence type="ECO:0000256" key="5">
    <source>
        <dbReference type="ARBA" id="ARBA00023136"/>
    </source>
</evidence>
<dbReference type="GO" id="GO:0005886">
    <property type="term" value="C:plasma membrane"/>
    <property type="evidence" value="ECO:0007669"/>
    <property type="project" value="UniProtKB-SubCell"/>
</dbReference>
<feature type="domain" description="ABC transmembrane type-1" evidence="7">
    <location>
        <begin position="90"/>
        <end position="307"/>
    </location>
</feature>
<evidence type="ECO:0000256" key="1">
    <source>
        <dbReference type="ARBA" id="ARBA00004141"/>
    </source>
</evidence>
<evidence type="ECO:0000313" key="9">
    <source>
        <dbReference type="Proteomes" id="UP000677918"/>
    </source>
</evidence>
<dbReference type="Pfam" id="PF00528">
    <property type="entry name" value="BPD_transp_1"/>
    <property type="match status" value="1"/>
</dbReference>
<keyword evidence="5 6" id="KW-0472">Membrane</keyword>
<evidence type="ECO:0000256" key="3">
    <source>
        <dbReference type="ARBA" id="ARBA00022692"/>
    </source>
</evidence>
<dbReference type="PROSITE" id="PS50928">
    <property type="entry name" value="ABC_TM1"/>
    <property type="match status" value="1"/>
</dbReference>
<keyword evidence="9" id="KW-1185">Reference proteome</keyword>
<evidence type="ECO:0000256" key="4">
    <source>
        <dbReference type="ARBA" id="ARBA00022989"/>
    </source>
</evidence>
<reference evidence="8" key="1">
    <citation type="submission" date="2021-04" db="EMBL/GenBank/DDBJ databases">
        <title>Draft genome sequence of Xylanibacillus composti strain K13.</title>
        <authorList>
            <person name="Uke A."/>
            <person name="Chhe C."/>
            <person name="Baramee S."/>
            <person name="Kosugi A."/>
        </authorList>
    </citation>
    <scope>NUCLEOTIDE SEQUENCE</scope>
    <source>
        <strain evidence="8">K13</strain>
    </source>
</reference>
<dbReference type="RefSeq" id="WP_213413426.1">
    <property type="nucleotide sequence ID" value="NZ_BOVK01000052.1"/>
</dbReference>
<keyword evidence="4 6" id="KW-1133">Transmembrane helix</keyword>
<gene>
    <name evidence="8" type="ORF">XYCOK13_34340</name>
</gene>
<feature type="transmembrane region" description="Helical" evidence="6">
    <location>
        <begin position="286"/>
        <end position="311"/>
    </location>
</feature>
<dbReference type="PANTHER" id="PTHR43496:SF1">
    <property type="entry name" value="POLYGALACTURONAN_RHAMNOGALACTURONAN TRANSPORT SYSTEM PERMEASE PROTEIN YTEP"/>
    <property type="match status" value="1"/>
</dbReference>
<dbReference type="InterPro" id="IPR035906">
    <property type="entry name" value="MetI-like_sf"/>
</dbReference>
<comment type="subcellular location">
    <subcellularLocation>
        <location evidence="6">Cell membrane</location>
        <topology evidence="6">Multi-pass membrane protein</topology>
    </subcellularLocation>
    <subcellularLocation>
        <location evidence="1">Membrane</location>
        <topology evidence="1">Multi-pass membrane protein</topology>
    </subcellularLocation>
</comment>
<accession>A0A8J4M404</accession>
<feature type="transmembrane region" description="Helical" evidence="6">
    <location>
        <begin position="94"/>
        <end position="118"/>
    </location>
</feature>
<keyword evidence="2 6" id="KW-0813">Transport</keyword>
<dbReference type="SUPFAM" id="SSF161098">
    <property type="entry name" value="MetI-like"/>
    <property type="match status" value="1"/>
</dbReference>
<dbReference type="EMBL" id="BOVK01000052">
    <property type="protein sequence ID" value="GIQ70610.1"/>
    <property type="molecule type" value="Genomic_DNA"/>
</dbReference>
<comment type="caution">
    <text evidence="8">The sequence shown here is derived from an EMBL/GenBank/DDBJ whole genome shotgun (WGS) entry which is preliminary data.</text>
</comment>
<dbReference type="InterPro" id="IPR000515">
    <property type="entry name" value="MetI-like"/>
</dbReference>
<name>A0A8J4M404_9BACL</name>
<dbReference type="Gene3D" id="1.10.3720.10">
    <property type="entry name" value="MetI-like"/>
    <property type="match status" value="1"/>
</dbReference>